<dbReference type="AlphaFoldDB" id="A0A2H5QB25"/>
<feature type="domain" description="UPF3" evidence="3">
    <location>
        <begin position="21"/>
        <end position="96"/>
    </location>
</feature>
<accession>A0A2H5QB25</accession>
<keyword evidence="5" id="KW-1185">Reference proteome</keyword>
<dbReference type="STRING" id="55188.A0A2H5QB25"/>
<dbReference type="InterPro" id="IPR005120">
    <property type="entry name" value="UPF3_dom"/>
</dbReference>
<dbReference type="GO" id="GO:0003729">
    <property type="term" value="F:mRNA binding"/>
    <property type="evidence" value="ECO:0007669"/>
    <property type="project" value="TreeGrafter"/>
</dbReference>
<dbReference type="GO" id="GO:0005737">
    <property type="term" value="C:cytoplasm"/>
    <property type="evidence" value="ECO:0007669"/>
    <property type="project" value="TreeGrafter"/>
</dbReference>
<name>A0A2H5QB25_CITUN</name>
<evidence type="ECO:0000259" key="3">
    <source>
        <dbReference type="Pfam" id="PF03467"/>
    </source>
</evidence>
<keyword evidence="2" id="KW-0539">Nucleus</keyword>
<evidence type="ECO:0000313" key="4">
    <source>
        <dbReference type="EMBL" id="GAY61839.1"/>
    </source>
</evidence>
<dbReference type="PANTHER" id="PTHR13112">
    <property type="entry name" value="UPF3 REGULATOR OF NONSENSE TRANSCRIPTS-LIKE PROTEIN"/>
    <property type="match status" value="1"/>
</dbReference>
<dbReference type="Proteomes" id="UP000236630">
    <property type="component" value="Unassembled WGS sequence"/>
</dbReference>
<dbReference type="GO" id="GO:0005730">
    <property type="term" value="C:nucleolus"/>
    <property type="evidence" value="ECO:0007669"/>
    <property type="project" value="TreeGrafter"/>
</dbReference>
<gene>
    <name evidence="4" type="ORF">CUMW_213150</name>
</gene>
<evidence type="ECO:0000313" key="5">
    <source>
        <dbReference type="Proteomes" id="UP000236630"/>
    </source>
</evidence>
<dbReference type="PANTHER" id="PTHR13112:SF5">
    <property type="entry name" value="REGULATOR OF NONSENSE TRANSCRIPTS UPF3"/>
    <property type="match status" value="1"/>
</dbReference>
<dbReference type="Pfam" id="PF03467">
    <property type="entry name" value="Smg4_UPF3"/>
    <property type="match status" value="1"/>
</dbReference>
<organism evidence="4 5">
    <name type="scientific">Citrus unshiu</name>
    <name type="common">Satsuma mandarin</name>
    <name type="synonym">Citrus nobilis var. unshiu</name>
    <dbReference type="NCBI Taxonomy" id="55188"/>
    <lineage>
        <taxon>Eukaryota</taxon>
        <taxon>Viridiplantae</taxon>
        <taxon>Streptophyta</taxon>
        <taxon>Embryophyta</taxon>
        <taxon>Tracheophyta</taxon>
        <taxon>Spermatophyta</taxon>
        <taxon>Magnoliopsida</taxon>
        <taxon>eudicotyledons</taxon>
        <taxon>Gunneridae</taxon>
        <taxon>Pentapetalae</taxon>
        <taxon>rosids</taxon>
        <taxon>malvids</taxon>
        <taxon>Sapindales</taxon>
        <taxon>Rutaceae</taxon>
        <taxon>Aurantioideae</taxon>
        <taxon>Citrus</taxon>
    </lineage>
</organism>
<evidence type="ECO:0000256" key="1">
    <source>
        <dbReference type="ARBA" id="ARBA00004123"/>
    </source>
</evidence>
<evidence type="ECO:0000256" key="2">
    <source>
        <dbReference type="ARBA" id="ARBA00023242"/>
    </source>
</evidence>
<dbReference type="GO" id="GO:0000184">
    <property type="term" value="P:nuclear-transcribed mRNA catabolic process, nonsense-mediated decay"/>
    <property type="evidence" value="ECO:0007669"/>
    <property type="project" value="InterPro"/>
</dbReference>
<comment type="subcellular location">
    <subcellularLocation>
        <location evidence="1">Nucleus</location>
    </subcellularLocation>
</comment>
<dbReference type="EMBL" id="BDQV01000285">
    <property type="protein sequence ID" value="GAY61839.1"/>
    <property type="molecule type" value="Genomic_DNA"/>
</dbReference>
<dbReference type="GO" id="GO:0045727">
    <property type="term" value="P:positive regulation of translation"/>
    <property type="evidence" value="ECO:0007669"/>
    <property type="project" value="TreeGrafter"/>
</dbReference>
<dbReference type="InterPro" id="IPR039722">
    <property type="entry name" value="Upf3"/>
</dbReference>
<proteinExistence type="predicted"/>
<sequence>MAVTIGFAFALENLVTSIRELKKPADVFEFAELLNGHFKAIVEYAPSQRVPKPCSRKDSREGTIFKDSDYLEFLKVIAKPAENLPSAEILLERKEAEVSG</sequence>
<protein>
    <recommendedName>
        <fullName evidence="3">UPF3 domain-containing protein</fullName>
    </recommendedName>
</protein>
<comment type="caution">
    <text evidence="4">The sequence shown here is derived from an EMBL/GenBank/DDBJ whole genome shotgun (WGS) entry which is preliminary data.</text>
</comment>
<reference evidence="4 5" key="1">
    <citation type="journal article" date="2017" name="Front. Genet.">
        <title>Draft sequencing of the heterozygous diploid genome of Satsuma (Citrus unshiu Marc.) using a hybrid assembly approach.</title>
        <authorList>
            <person name="Shimizu T."/>
            <person name="Tanizawa Y."/>
            <person name="Mochizuki T."/>
            <person name="Nagasaki H."/>
            <person name="Yoshioka T."/>
            <person name="Toyoda A."/>
            <person name="Fujiyama A."/>
            <person name="Kaminuma E."/>
            <person name="Nakamura Y."/>
        </authorList>
    </citation>
    <scope>NUCLEOTIDE SEQUENCE [LARGE SCALE GENOMIC DNA]</scope>
    <source>
        <strain evidence="5">cv. Miyagawa wase</strain>
    </source>
</reference>